<gene>
    <name evidence="8" type="ORF">Ari01nite_72190</name>
</gene>
<dbReference type="PROSITE" id="PS50110">
    <property type="entry name" value="RESPONSE_REGULATORY"/>
    <property type="match status" value="1"/>
</dbReference>
<dbReference type="Gene3D" id="3.40.50.2300">
    <property type="match status" value="1"/>
</dbReference>
<dbReference type="InterPro" id="IPR011006">
    <property type="entry name" value="CheY-like_superfamily"/>
</dbReference>
<dbReference type="InterPro" id="IPR039420">
    <property type="entry name" value="WalR-like"/>
</dbReference>
<organism evidence="8 9">
    <name type="scientific">Paractinoplanes rishiriensis</name>
    <dbReference type="NCBI Taxonomy" id="1050105"/>
    <lineage>
        <taxon>Bacteria</taxon>
        <taxon>Bacillati</taxon>
        <taxon>Actinomycetota</taxon>
        <taxon>Actinomycetes</taxon>
        <taxon>Micromonosporales</taxon>
        <taxon>Micromonosporaceae</taxon>
        <taxon>Paractinoplanes</taxon>
    </lineage>
</organism>
<dbReference type="PANTHER" id="PTHR48111:SF1">
    <property type="entry name" value="TWO-COMPONENT RESPONSE REGULATOR ORR33"/>
    <property type="match status" value="1"/>
</dbReference>
<dbReference type="Pfam" id="PF00072">
    <property type="entry name" value="Response_reg"/>
    <property type="match status" value="1"/>
</dbReference>
<dbReference type="SUPFAM" id="SSF52172">
    <property type="entry name" value="CheY-like"/>
    <property type="match status" value="1"/>
</dbReference>
<dbReference type="PANTHER" id="PTHR48111">
    <property type="entry name" value="REGULATOR OF RPOS"/>
    <property type="match status" value="1"/>
</dbReference>
<evidence type="ECO:0000259" key="7">
    <source>
        <dbReference type="PROSITE" id="PS50110"/>
    </source>
</evidence>
<dbReference type="EMBL" id="BOMV01000076">
    <property type="protein sequence ID" value="GIE99754.1"/>
    <property type="molecule type" value="Genomic_DNA"/>
</dbReference>
<feature type="domain" description="Response regulatory" evidence="7">
    <location>
        <begin position="20"/>
        <end position="136"/>
    </location>
</feature>
<dbReference type="FunFam" id="3.40.50.2300:FF:000001">
    <property type="entry name" value="DNA-binding response regulator PhoB"/>
    <property type="match status" value="1"/>
</dbReference>
<keyword evidence="1 6" id="KW-0597">Phosphoprotein</keyword>
<dbReference type="GO" id="GO:0000976">
    <property type="term" value="F:transcription cis-regulatory region binding"/>
    <property type="evidence" value="ECO:0007669"/>
    <property type="project" value="TreeGrafter"/>
</dbReference>
<evidence type="ECO:0000256" key="1">
    <source>
        <dbReference type="ARBA" id="ARBA00022553"/>
    </source>
</evidence>
<evidence type="ECO:0000256" key="5">
    <source>
        <dbReference type="ARBA" id="ARBA00023163"/>
    </source>
</evidence>
<evidence type="ECO:0000313" key="8">
    <source>
        <dbReference type="EMBL" id="GIE99754.1"/>
    </source>
</evidence>
<reference evidence="8" key="1">
    <citation type="submission" date="2021-01" db="EMBL/GenBank/DDBJ databases">
        <title>Whole genome shotgun sequence of Actinoplanes rishiriensis NBRC 108556.</title>
        <authorList>
            <person name="Komaki H."/>
            <person name="Tamura T."/>
        </authorList>
    </citation>
    <scope>NUCLEOTIDE SEQUENCE</scope>
    <source>
        <strain evidence="8">NBRC 108556</strain>
    </source>
</reference>
<name>A0A919K6T6_9ACTN</name>
<evidence type="ECO:0000256" key="3">
    <source>
        <dbReference type="ARBA" id="ARBA00023015"/>
    </source>
</evidence>
<dbReference type="InterPro" id="IPR001789">
    <property type="entry name" value="Sig_transdc_resp-reg_receiver"/>
</dbReference>
<dbReference type="AlphaFoldDB" id="A0A919K6T6"/>
<feature type="modified residue" description="4-aspartylphosphate" evidence="6">
    <location>
        <position position="69"/>
    </location>
</feature>
<accession>A0A919K6T6</accession>
<keyword evidence="5" id="KW-0804">Transcription</keyword>
<keyword evidence="3" id="KW-0805">Transcription regulation</keyword>
<keyword evidence="4" id="KW-0238">DNA-binding</keyword>
<sequence length="141" mass="15291">MVPISSESWAIQPRGLAVTVVLVADDDADIRDLVAFKLEQAGFEVIAVEDGETALEQARSRNPTLAVLDVSMPRMSGIDVCRMLRSDPATAGMLIIMLTARVQEQDVEGGFSAGADDYVTKPFSPRELVTRIQALLSRTRA</sequence>
<proteinExistence type="predicted"/>
<comment type="caution">
    <text evidence="8">The sequence shown here is derived from an EMBL/GenBank/DDBJ whole genome shotgun (WGS) entry which is preliminary data.</text>
</comment>
<dbReference type="SMART" id="SM00448">
    <property type="entry name" value="REC"/>
    <property type="match status" value="1"/>
</dbReference>
<evidence type="ECO:0000256" key="2">
    <source>
        <dbReference type="ARBA" id="ARBA00023012"/>
    </source>
</evidence>
<dbReference type="GO" id="GO:0006355">
    <property type="term" value="P:regulation of DNA-templated transcription"/>
    <property type="evidence" value="ECO:0007669"/>
    <property type="project" value="TreeGrafter"/>
</dbReference>
<protein>
    <recommendedName>
        <fullName evidence="7">Response regulatory domain-containing protein</fullName>
    </recommendedName>
</protein>
<dbReference type="GO" id="GO:0032993">
    <property type="term" value="C:protein-DNA complex"/>
    <property type="evidence" value="ECO:0007669"/>
    <property type="project" value="TreeGrafter"/>
</dbReference>
<evidence type="ECO:0000256" key="6">
    <source>
        <dbReference type="PROSITE-ProRule" id="PRU00169"/>
    </source>
</evidence>
<keyword evidence="2" id="KW-0902">Two-component regulatory system</keyword>
<dbReference type="Proteomes" id="UP000636960">
    <property type="component" value="Unassembled WGS sequence"/>
</dbReference>
<dbReference type="GO" id="GO:0005829">
    <property type="term" value="C:cytosol"/>
    <property type="evidence" value="ECO:0007669"/>
    <property type="project" value="TreeGrafter"/>
</dbReference>
<evidence type="ECO:0000313" key="9">
    <source>
        <dbReference type="Proteomes" id="UP000636960"/>
    </source>
</evidence>
<evidence type="ECO:0000256" key="4">
    <source>
        <dbReference type="ARBA" id="ARBA00023125"/>
    </source>
</evidence>
<keyword evidence="9" id="KW-1185">Reference proteome</keyword>
<dbReference type="GO" id="GO:0000156">
    <property type="term" value="F:phosphorelay response regulator activity"/>
    <property type="evidence" value="ECO:0007669"/>
    <property type="project" value="TreeGrafter"/>
</dbReference>